<evidence type="ECO:0000313" key="3">
    <source>
        <dbReference type="EMBL" id="KAH7109017.1"/>
    </source>
</evidence>
<keyword evidence="4" id="KW-1185">Reference proteome</keyword>
<feature type="region of interest" description="Disordered" evidence="1">
    <location>
        <begin position="135"/>
        <end position="170"/>
    </location>
</feature>
<feature type="signal peptide" evidence="2">
    <location>
        <begin position="1"/>
        <end position="16"/>
    </location>
</feature>
<reference evidence="3" key="1">
    <citation type="journal article" date="2021" name="Nat. Commun.">
        <title>Genetic determinants of endophytism in the Arabidopsis root mycobiome.</title>
        <authorList>
            <person name="Mesny F."/>
            <person name="Miyauchi S."/>
            <person name="Thiergart T."/>
            <person name="Pickel B."/>
            <person name="Atanasova L."/>
            <person name="Karlsson M."/>
            <person name="Huettel B."/>
            <person name="Barry K.W."/>
            <person name="Haridas S."/>
            <person name="Chen C."/>
            <person name="Bauer D."/>
            <person name="Andreopoulos W."/>
            <person name="Pangilinan J."/>
            <person name="LaButti K."/>
            <person name="Riley R."/>
            <person name="Lipzen A."/>
            <person name="Clum A."/>
            <person name="Drula E."/>
            <person name="Henrissat B."/>
            <person name="Kohler A."/>
            <person name="Grigoriev I.V."/>
            <person name="Martin F.M."/>
            <person name="Hacquard S."/>
        </authorList>
    </citation>
    <scope>NUCLEOTIDE SEQUENCE</scope>
    <source>
        <strain evidence="3">MPI-CAGE-AT-0147</strain>
    </source>
</reference>
<proteinExistence type="predicted"/>
<feature type="compositionally biased region" description="Low complexity" evidence="1">
    <location>
        <begin position="137"/>
        <end position="146"/>
    </location>
</feature>
<keyword evidence="2" id="KW-0732">Signal</keyword>
<gene>
    <name evidence="3" type="ORF">EDB81DRAFT_673053</name>
</gene>
<organism evidence="3 4">
    <name type="scientific">Dactylonectria macrodidyma</name>
    <dbReference type="NCBI Taxonomy" id="307937"/>
    <lineage>
        <taxon>Eukaryota</taxon>
        <taxon>Fungi</taxon>
        <taxon>Dikarya</taxon>
        <taxon>Ascomycota</taxon>
        <taxon>Pezizomycotina</taxon>
        <taxon>Sordariomycetes</taxon>
        <taxon>Hypocreomycetidae</taxon>
        <taxon>Hypocreales</taxon>
        <taxon>Nectriaceae</taxon>
        <taxon>Dactylonectria</taxon>
    </lineage>
</organism>
<dbReference type="Proteomes" id="UP000738349">
    <property type="component" value="Unassembled WGS sequence"/>
</dbReference>
<dbReference type="OrthoDB" id="4845881at2759"/>
<evidence type="ECO:0000256" key="2">
    <source>
        <dbReference type="SAM" id="SignalP"/>
    </source>
</evidence>
<sequence length="193" mass="19952">MRSAVLLAAGATIVAATHPARDRQEKRDAEKCNSVYMELLVDSFNTPIPGTSLAEFIGTQTQAAGATVPCEIPTITGPFAEEYTSWVSSMVSWYSNQKEGISTLLAVCSDVPSASDQLWSATQYIASCDAQRASQTGSSSSSGGSSPDEDSNADSSSNNEDDSNKVDDNGAGVTSIKASIALAVAGIAGVIML</sequence>
<accession>A0A9P9CY56</accession>
<evidence type="ECO:0000256" key="1">
    <source>
        <dbReference type="SAM" id="MobiDB-lite"/>
    </source>
</evidence>
<protein>
    <recommendedName>
        <fullName evidence="5">Infection structure specific protein</fullName>
    </recommendedName>
</protein>
<evidence type="ECO:0008006" key="5">
    <source>
        <dbReference type="Google" id="ProtNLM"/>
    </source>
</evidence>
<name>A0A9P9CY56_9HYPO</name>
<evidence type="ECO:0000313" key="4">
    <source>
        <dbReference type="Proteomes" id="UP000738349"/>
    </source>
</evidence>
<comment type="caution">
    <text evidence="3">The sequence shown here is derived from an EMBL/GenBank/DDBJ whole genome shotgun (WGS) entry which is preliminary data.</text>
</comment>
<feature type="chain" id="PRO_5040468018" description="Infection structure specific protein" evidence="2">
    <location>
        <begin position="17"/>
        <end position="193"/>
    </location>
</feature>
<dbReference type="AlphaFoldDB" id="A0A9P9CY56"/>
<dbReference type="EMBL" id="JAGMUV010000055">
    <property type="protein sequence ID" value="KAH7109017.1"/>
    <property type="molecule type" value="Genomic_DNA"/>
</dbReference>